<sequence length="116" mass="13172">MYTVYGIPNCNTVKKALDWLKAHNITYTFHDYKKQGITTAKLQSWSKQKGWESLVNKKGTTWRQLDEAAQAAVKDEPSAFALMEEKTSVIKRPLIEKGDKVVALGFDEAAYEKAFL</sequence>
<organism evidence="3 4">
    <name type="scientific">Deminuibacter soli</name>
    <dbReference type="NCBI Taxonomy" id="2291815"/>
    <lineage>
        <taxon>Bacteria</taxon>
        <taxon>Pseudomonadati</taxon>
        <taxon>Bacteroidota</taxon>
        <taxon>Chitinophagia</taxon>
        <taxon>Chitinophagales</taxon>
        <taxon>Chitinophagaceae</taxon>
        <taxon>Deminuibacter</taxon>
    </lineage>
</organism>
<dbReference type="PANTHER" id="PTHR30041">
    <property type="entry name" value="ARSENATE REDUCTASE"/>
    <property type="match status" value="1"/>
</dbReference>
<name>A0A3E1NM39_9BACT</name>
<dbReference type="SUPFAM" id="SSF52833">
    <property type="entry name" value="Thioredoxin-like"/>
    <property type="match status" value="1"/>
</dbReference>
<evidence type="ECO:0000256" key="2">
    <source>
        <dbReference type="PROSITE-ProRule" id="PRU01282"/>
    </source>
</evidence>
<comment type="similarity">
    <text evidence="1 2">Belongs to the ArsC family.</text>
</comment>
<dbReference type="NCBIfam" id="TIGR01617">
    <property type="entry name" value="arsC_related"/>
    <property type="match status" value="1"/>
</dbReference>
<dbReference type="Proteomes" id="UP000261284">
    <property type="component" value="Unassembled WGS sequence"/>
</dbReference>
<reference evidence="3 4" key="1">
    <citation type="submission" date="2018-08" db="EMBL/GenBank/DDBJ databases">
        <title>Chitinophagaceae sp. K23C18032701, a novel bacterium isolated from forest soil.</title>
        <authorList>
            <person name="Wang C."/>
        </authorList>
    </citation>
    <scope>NUCLEOTIDE SEQUENCE [LARGE SCALE GENOMIC DNA]</scope>
    <source>
        <strain evidence="3 4">K23C18032701</strain>
    </source>
</reference>
<dbReference type="InterPro" id="IPR006660">
    <property type="entry name" value="Arsenate_reductase-like"/>
</dbReference>
<comment type="caution">
    <text evidence="3">The sequence shown here is derived from an EMBL/GenBank/DDBJ whole genome shotgun (WGS) entry which is preliminary data.</text>
</comment>
<accession>A0A3E1NM39</accession>
<protein>
    <submittedName>
        <fullName evidence="3">ArsC family reductase</fullName>
    </submittedName>
</protein>
<dbReference type="PROSITE" id="PS51353">
    <property type="entry name" value="ARSC"/>
    <property type="match status" value="1"/>
</dbReference>
<evidence type="ECO:0000256" key="1">
    <source>
        <dbReference type="ARBA" id="ARBA00007198"/>
    </source>
</evidence>
<dbReference type="CDD" id="cd03035">
    <property type="entry name" value="ArsC_Yffb"/>
    <property type="match status" value="1"/>
</dbReference>
<dbReference type="PANTHER" id="PTHR30041:SF8">
    <property type="entry name" value="PROTEIN YFFB"/>
    <property type="match status" value="1"/>
</dbReference>
<dbReference type="InterPro" id="IPR036249">
    <property type="entry name" value="Thioredoxin-like_sf"/>
</dbReference>
<dbReference type="OrthoDB" id="9794155at2"/>
<gene>
    <name evidence="3" type="ORF">DXN05_09560</name>
</gene>
<evidence type="ECO:0000313" key="3">
    <source>
        <dbReference type="EMBL" id="RFM29000.1"/>
    </source>
</evidence>
<dbReference type="Gene3D" id="3.40.30.10">
    <property type="entry name" value="Glutaredoxin"/>
    <property type="match status" value="1"/>
</dbReference>
<keyword evidence="4" id="KW-1185">Reference proteome</keyword>
<dbReference type="EMBL" id="QTJU01000002">
    <property type="protein sequence ID" value="RFM29000.1"/>
    <property type="molecule type" value="Genomic_DNA"/>
</dbReference>
<dbReference type="RefSeq" id="WP_116847160.1">
    <property type="nucleotide sequence ID" value="NZ_QTJU01000002.1"/>
</dbReference>
<dbReference type="AlphaFoldDB" id="A0A3E1NM39"/>
<dbReference type="InterPro" id="IPR006504">
    <property type="entry name" value="Tscrpt_reg_Spx/MgsR"/>
</dbReference>
<dbReference type="Pfam" id="PF03960">
    <property type="entry name" value="ArsC"/>
    <property type="match status" value="1"/>
</dbReference>
<proteinExistence type="inferred from homology"/>
<evidence type="ECO:0000313" key="4">
    <source>
        <dbReference type="Proteomes" id="UP000261284"/>
    </source>
</evidence>
<dbReference type="NCBIfam" id="NF008107">
    <property type="entry name" value="PRK10853.1"/>
    <property type="match status" value="1"/>
</dbReference>